<evidence type="ECO:0000256" key="2">
    <source>
        <dbReference type="ARBA" id="ARBA00038350"/>
    </source>
</evidence>
<dbReference type="eggNOG" id="KOG0672">
    <property type="taxonomic scope" value="Eukaryota"/>
</dbReference>
<dbReference type="GeneID" id="4850997"/>
<feature type="compositionally biased region" description="Acidic residues" evidence="3">
    <location>
        <begin position="632"/>
        <end position="665"/>
    </location>
</feature>
<dbReference type="GO" id="GO:0010181">
    <property type="term" value="F:FMN binding"/>
    <property type="evidence" value="ECO:0007669"/>
    <property type="project" value="TreeGrafter"/>
</dbReference>
<dbReference type="Proteomes" id="UP000002258">
    <property type="component" value="Chromosome 1"/>
</dbReference>
<dbReference type="SUPFAM" id="SSF52507">
    <property type="entry name" value="Homo-oligomeric flavin-containing Cys decarboxylases, HFCD"/>
    <property type="match status" value="1"/>
</dbReference>
<dbReference type="OrthoDB" id="70387at2759"/>
<keyword evidence="1" id="KW-0173">Coenzyme A biosynthesis</keyword>
<dbReference type="InterPro" id="IPR036551">
    <property type="entry name" value="Flavin_trans-like"/>
</dbReference>
<evidence type="ECO:0000256" key="3">
    <source>
        <dbReference type="SAM" id="MobiDB-lite"/>
    </source>
</evidence>
<comment type="similarity">
    <text evidence="2">Belongs to the HFCD (homooligomeric flavin containing Cys decarboxylase) superfamily.</text>
</comment>
<sequence length="784" mass="84901">MDPPQSSKSHGQASTESPDSQQLQNNKATELNHTKHIISGEPGASPTRTSNAPGAPALRIDTVQSEAPHSSNPSESAEPIPEITTESSSSNLSSSKSHPKYTSSASTSFGSSIHSPIPHKIFRPAVAATPESSNDALVREVKKDANANDTNGKDANVKNAANSSSGATGISIGSANSAVSLNSTPAPRRKSTITALKVKADPTLKSCLSPTSDATSTLNSTLSMLPHNESISLLDNTQHPSFLIKSDNISPNKHGLLGINQKGTATPSYDDEHARSHVSYTPLVTSNSASVVSSVPVSPPRNTSKSPPSRMNSLRYSNQDEKRVIESMRLSNNSSLASEERQKSFGSISGSGIGSVSGSFSDPGAGPGAAITEENGPAITSDDNSRNNKLHLLIGITGCISIHKNIFLMIDKFFELYTHDKLEIQVILTKSAEWFLTDKLHKFESLGVKVWFSGDDVKYFLSSPFQKHVALFQNPNSAYRPKLTSNLLSQYSLAHDLQKWTDVFLLAPLSANTMAKLIGGLSDDFLTNLLHVWPIPQSNQTLAVPEGNSTILSNSLVCPKPIVAALALTNSMYSHPITKKQLVLLQESYPNMSILKPVEKCVDIDGNISMGGMRAWREVVDFVCKKLGQPPQDEDDEDDEDDNDGDEEELDQDEQADQDEEDEDQSSYSQTEADGIKTASSEKSRSEVKTAPVIDLKSEQKPKLKEEKKEPSLEIHEDLTLQPIISNRDEKRSLSNGGPESSTRHRRNTITRKELQEHEKLALQNARLNAGLGVSPIPVKPQQN</sequence>
<dbReference type="KEGG" id="pic:PICST_28220"/>
<protein>
    <submittedName>
        <fullName evidence="5">Halotolerance protein HAL3 (Contains flavoprotein domain)</fullName>
    </submittedName>
</protein>
<feature type="compositionally biased region" description="Low complexity" evidence="3">
    <location>
        <begin position="289"/>
        <end position="304"/>
    </location>
</feature>
<feature type="compositionally biased region" description="Polar residues" evidence="3">
    <location>
        <begin position="62"/>
        <end position="75"/>
    </location>
</feature>
<feature type="compositionally biased region" description="Low complexity" evidence="3">
    <location>
        <begin position="87"/>
        <end position="114"/>
    </location>
</feature>
<feature type="compositionally biased region" description="Basic and acidic residues" evidence="3">
    <location>
        <begin position="144"/>
        <end position="156"/>
    </location>
</feature>
<reference evidence="5 6" key="1">
    <citation type="journal article" date="2007" name="Nat. Biotechnol.">
        <title>Genome sequence of the lignocellulose-bioconverting and xylose-fermenting yeast Pichia stipitis.</title>
        <authorList>
            <person name="Jeffries T.W."/>
            <person name="Grigoriev I.V."/>
            <person name="Grimwood J."/>
            <person name="Laplaza J.M."/>
            <person name="Aerts A."/>
            <person name="Salamov A."/>
            <person name="Schmutz J."/>
            <person name="Lindquist E."/>
            <person name="Dehal P."/>
            <person name="Shapiro H."/>
            <person name="Jin Y.S."/>
            <person name="Passoth V."/>
            <person name="Richardson P.M."/>
        </authorList>
    </citation>
    <scope>NUCLEOTIDE SEQUENCE [LARGE SCALE GENOMIC DNA]</scope>
    <source>
        <strain evidence="6">ATCC 58785 / CBS 6054 / NBRC 10063 / NRRL Y-11545</strain>
    </source>
</reference>
<name>A3GFE8_PICST</name>
<feature type="compositionally biased region" description="Polar residues" evidence="3">
    <location>
        <begin position="305"/>
        <end position="317"/>
    </location>
</feature>
<comment type="caution">
    <text evidence="5">The sequence shown here is derived from an EMBL/GenBank/DDBJ whole genome shotgun (WGS) entry which is preliminary data.</text>
</comment>
<dbReference type="Gene3D" id="3.40.50.1950">
    <property type="entry name" value="Flavin prenyltransferase-like"/>
    <property type="match status" value="1"/>
</dbReference>
<dbReference type="OMA" id="ETYPNMS"/>
<dbReference type="PANTHER" id="PTHR14359">
    <property type="entry name" value="HOMO-OLIGOMERIC FLAVIN CONTAINING CYS DECARBOXYLASE FAMILY"/>
    <property type="match status" value="1"/>
</dbReference>
<evidence type="ECO:0000313" key="6">
    <source>
        <dbReference type="Proteomes" id="UP000002258"/>
    </source>
</evidence>
<keyword evidence="6" id="KW-1185">Reference proteome</keyword>
<dbReference type="InParanoid" id="A3GFE8"/>
<dbReference type="HOGENOM" id="CLU_019898_0_0_1"/>
<organism evidence="5 6">
    <name type="scientific">Scheffersomyces stipitis (strain ATCC 58785 / CBS 6054 / NBRC 10063 / NRRL Y-11545)</name>
    <name type="common">Yeast</name>
    <name type="synonym">Pichia stipitis</name>
    <dbReference type="NCBI Taxonomy" id="322104"/>
    <lineage>
        <taxon>Eukaryota</taxon>
        <taxon>Fungi</taxon>
        <taxon>Dikarya</taxon>
        <taxon>Ascomycota</taxon>
        <taxon>Saccharomycotina</taxon>
        <taxon>Pichiomycetes</taxon>
        <taxon>Debaryomycetaceae</taxon>
        <taxon>Scheffersomyces</taxon>
    </lineage>
</organism>
<feature type="domain" description="Flavoprotein" evidence="4">
    <location>
        <begin position="391"/>
        <end position="626"/>
    </location>
</feature>
<dbReference type="EMBL" id="AAVQ01000001">
    <property type="protein sequence ID" value="EAZ63744.2"/>
    <property type="molecule type" value="Genomic_DNA"/>
</dbReference>
<proteinExistence type="inferred from homology"/>
<dbReference type="RefSeq" id="XP_001387767.2">
    <property type="nucleotide sequence ID" value="XM_001387730.1"/>
</dbReference>
<feature type="compositionally biased region" description="Basic and acidic residues" evidence="3">
    <location>
        <begin position="696"/>
        <end position="719"/>
    </location>
</feature>
<feature type="compositionally biased region" description="Polar residues" evidence="3">
    <location>
        <begin position="1"/>
        <end position="31"/>
    </location>
</feature>
<dbReference type="GO" id="GO:0071513">
    <property type="term" value="C:phosphopantothenoylcysteine decarboxylase complex"/>
    <property type="evidence" value="ECO:0007669"/>
    <property type="project" value="TreeGrafter"/>
</dbReference>
<accession>A3GFE8</accession>
<dbReference type="Pfam" id="PF02441">
    <property type="entry name" value="Flavoprotein"/>
    <property type="match status" value="1"/>
</dbReference>
<feature type="region of interest" description="Disordered" evidence="3">
    <location>
        <begin position="144"/>
        <end position="166"/>
    </location>
</feature>
<dbReference type="PANTHER" id="PTHR14359:SF6">
    <property type="entry name" value="PHOSPHOPANTOTHENOYLCYSTEINE DECARBOXYLASE"/>
    <property type="match status" value="1"/>
</dbReference>
<gene>
    <name evidence="5" type="primary">SIS2</name>
    <name evidence="5" type="ORF">PICST_28220</name>
</gene>
<dbReference type="AlphaFoldDB" id="A3GFE8"/>
<dbReference type="InterPro" id="IPR003382">
    <property type="entry name" value="Flavoprotein"/>
</dbReference>
<evidence type="ECO:0000259" key="4">
    <source>
        <dbReference type="Pfam" id="PF02441"/>
    </source>
</evidence>
<feature type="region of interest" description="Disordered" evidence="3">
    <location>
        <begin position="1"/>
        <end position="114"/>
    </location>
</feature>
<evidence type="ECO:0000256" key="1">
    <source>
        <dbReference type="ARBA" id="ARBA00022993"/>
    </source>
</evidence>
<feature type="region of interest" description="Disordered" evidence="3">
    <location>
        <begin position="289"/>
        <end position="318"/>
    </location>
</feature>
<dbReference type="GO" id="GO:0004633">
    <property type="term" value="F:phosphopantothenoylcysteine decarboxylase activity"/>
    <property type="evidence" value="ECO:0007669"/>
    <property type="project" value="TreeGrafter"/>
</dbReference>
<dbReference type="STRING" id="322104.A3GFE8"/>
<evidence type="ECO:0000313" key="5">
    <source>
        <dbReference type="EMBL" id="EAZ63744.2"/>
    </source>
</evidence>
<dbReference type="GO" id="GO:0015937">
    <property type="term" value="P:coenzyme A biosynthetic process"/>
    <property type="evidence" value="ECO:0007669"/>
    <property type="project" value="UniProtKB-KW"/>
</dbReference>
<feature type="region of interest" description="Disordered" evidence="3">
    <location>
        <begin position="330"/>
        <end position="383"/>
    </location>
</feature>
<feature type="region of interest" description="Disordered" evidence="3">
    <location>
        <begin position="627"/>
        <end position="752"/>
    </location>
</feature>